<proteinExistence type="predicted"/>
<dbReference type="Proteomes" id="UP000094444">
    <property type="component" value="Unassembled WGS sequence"/>
</dbReference>
<evidence type="ECO:0000313" key="3">
    <source>
        <dbReference type="Proteomes" id="UP000094444"/>
    </source>
</evidence>
<reference evidence="2" key="1">
    <citation type="submission" date="2017-09" db="EMBL/GenBank/DDBJ databases">
        <title>Polyketide synthases of a Diaporthe helianthi virulent isolate.</title>
        <authorList>
            <person name="Baroncelli R."/>
        </authorList>
    </citation>
    <scope>NUCLEOTIDE SEQUENCE [LARGE SCALE GENOMIC DNA]</scope>
    <source>
        <strain evidence="2">7/96</strain>
    </source>
</reference>
<keyword evidence="3" id="KW-1185">Reference proteome</keyword>
<dbReference type="EMBL" id="MAVT02001082">
    <property type="protein sequence ID" value="POS72106.1"/>
    <property type="molecule type" value="Genomic_DNA"/>
</dbReference>
<comment type="caution">
    <text evidence="2">The sequence shown here is derived from an EMBL/GenBank/DDBJ whole genome shotgun (WGS) entry which is preliminary data.</text>
</comment>
<organism evidence="2 3">
    <name type="scientific">Diaporthe helianthi</name>
    <dbReference type="NCBI Taxonomy" id="158607"/>
    <lineage>
        <taxon>Eukaryota</taxon>
        <taxon>Fungi</taxon>
        <taxon>Dikarya</taxon>
        <taxon>Ascomycota</taxon>
        <taxon>Pezizomycotina</taxon>
        <taxon>Sordariomycetes</taxon>
        <taxon>Sordariomycetidae</taxon>
        <taxon>Diaporthales</taxon>
        <taxon>Diaporthaceae</taxon>
        <taxon>Diaporthe</taxon>
    </lineage>
</organism>
<gene>
    <name evidence="2" type="ORF">DHEL01_v209502</name>
</gene>
<evidence type="ECO:0000256" key="1">
    <source>
        <dbReference type="SAM" id="MobiDB-lite"/>
    </source>
</evidence>
<accession>A0A2P5HPB7</accession>
<dbReference type="AlphaFoldDB" id="A0A2P5HPB7"/>
<feature type="compositionally biased region" description="Low complexity" evidence="1">
    <location>
        <begin position="45"/>
        <end position="59"/>
    </location>
</feature>
<evidence type="ECO:0000313" key="2">
    <source>
        <dbReference type="EMBL" id="POS72106.1"/>
    </source>
</evidence>
<feature type="region of interest" description="Disordered" evidence="1">
    <location>
        <begin position="44"/>
        <end position="73"/>
    </location>
</feature>
<name>A0A2P5HPB7_DIAHE</name>
<sequence>MSLKIRCSSCSRGTSGKHNLCSDCRAASTERIVYVTDSGERIEVSTIERPTKSSSSSSSRSKRRESKSSRTSSAGTLVGTWAVMSEILSGMLPTVTHTPMVDIRSQVMRLPEELITPEDALKLVILGRIASHLHMTHTGSRPMDFITLQHRMLQKNNLEDRALR</sequence>
<dbReference type="InParanoid" id="A0A2P5HPB7"/>
<protein>
    <submittedName>
        <fullName evidence="2">Uncharacterized protein</fullName>
    </submittedName>
</protein>
<dbReference type="OrthoDB" id="10501295at2759"/>